<evidence type="ECO:0000256" key="1">
    <source>
        <dbReference type="ARBA" id="ARBA00004287"/>
    </source>
</evidence>
<keyword evidence="8" id="KW-1185">Reference proteome</keyword>
<comment type="caution">
    <text evidence="7">The sequence shown here is derived from an EMBL/GenBank/DDBJ whole genome shotgun (WGS) entry which is preliminary data.</text>
</comment>
<dbReference type="InterPro" id="IPR045734">
    <property type="entry name" value="Snx8_BAR_dom"/>
</dbReference>
<dbReference type="Gene3D" id="3.30.1520.10">
    <property type="entry name" value="Phox-like domain"/>
    <property type="match status" value="1"/>
</dbReference>
<evidence type="ECO:0000313" key="8">
    <source>
        <dbReference type="Proteomes" id="UP000719412"/>
    </source>
</evidence>
<dbReference type="InterPro" id="IPR036871">
    <property type="entry name" value="PX_dom_sf"/>
</dbReference>
<dbReference type="InterPro" id="IPR001683">
    <property type="entry name" value="PX_dom"/>
</dbReference>
<dbReference type="GO" id="GO:0031901">
    <property type="term" value="C:early endosome membrane"/>
    <property type="evidence" value="ECO:0007669"/>
    <property type="project" value="TreeGrafter"/>
</dbReference>
<sequence>MEWSSKNVPPGGILHPAKATYSPETHQFLRVLMNESKLTMLQRKKVDYCLRNGEPLPLPTSRSCSEMSARKKLPRVVIRPGSSKRRTRETILNSGAYERERFIPRQPRPDRDKEKNRLQNRMAFGKDVEPKPPKFTPKKNETEQEVNRFDQLVSEIKEREEWFHQMEELGEGDKYKLVIQQQIQARVREMEKLKLEDSSPSSGRHVAALILARGGSKSIPLKNLALVGGRSLLTNSLSVVQRVDFSSVWVSTDHERILEEAGPVNVHWRSTESATDDASSVLGILDFVESHPEVDVIALVQCTSPFVRSRYLEQALEWVKRGRECVFSASRQNIRLCFNDIHSCVLYRSHSLRWFQEADGRVRPINFDIKKRPRRQDWSGEFVENGMFYFVERKLVKRGFLQSASAGTVPPLYREVFDVCSHNGEPVHRDVYQCLLSQCNLSTGQLKVIWDLAGPSQGLITRTNLYKTLALVAWAQQGKTLSEKLFNSSAGKEYPTPSIGDLTPVKNLVLQLNLKANPAVLGLTYTEITQLDTISVELVPEKKGLFLKHSEYLVSSRRFNSKVTRRYNDFLALQELLLNRFPYRVVPRLPPKKIVSDAHFLESRRRGLHRWLTLVCRHPTICQDALVAFFLTDHGPDIQHRIRDIFRRAPDEFMTSDLAATAKNLLPADHGEIASSREQIRSLVQVVGKLKLLAEAAIERQNSYARDSEDFAAQLKILSAASNIGQVFGSQWGSMQKGFTALSRELYSLSNKSQQNANVEQITVCERLALLLDVLISHKDLCERLEKGLAHDHQQALSKMLSLKKRKIQGVIRGTDAESVEQLEAKMLTQESVISNMELRSDFSLYCVHMETQLVYAYLETLSSILNSLVSLRIRSHSELADIWKQVQPVVQEYLPIDYGIVNGNA</sequence>
<dbReference type="InterPro" id="IPR035704">
    <property type="entry name" value="SNX8/Mvp1_PX"/>
</dbReference>
<dbReference type="GO" id="GO:0005829">
    <property type="term" value="C:cytosol"/>
    <property type="evidence" value="ECO:0007669"/>
    <property type="project" value="GOC"/>
</dbReference>
<protein>
    <recommendedName>
        <fullName evidence="6">PX domain-containing protein</fullName>
    </recommendedName>
</protein>
<name>A0A8J6HD16_TENMO</name>
<feature type="domain" description="PX" evidence="6">
    <location>
        <begin position="530"/>
        <end position="637"/>
    </location>
</feature>
<dbReference type="Pfam" id="PF05250">
    <property type="entry name" value="UPF0193"/>
    <property type="match status" value="1"/>
</dbReference>
<dbReference type="InterPro" id="IPR029044">
    <property type="entry name" value="Nucleotide-diphossugar_trans"/>
</dbReference>
<proteinExistence type="inferred from homology"/>
<dbReference type="CDD" id="cd07597">
    <property type="entry name" value="BAR_SNX8"/>
    <property type="match status" value="1"/>
</dbReference>
<accession>A0A8J6HD16</accession>
<dbReference type="Pfam" id="PF00787">
    <property type="entry name" value="PX"/>
    <property type="match status" value="1"/>
</dbReference>
<comment type="similarity">
    <text evidence="2">Belongs to the sorting nexin family.</text>
</comment>
<dbReference type="SMART" id="SM00312">
    <property type="entry name" value="PX"/>
    <property type="match status" value="1"/>
</dbReference>
<evidence type="ECO:0000313" key="7">
    <source>
        <dbReference type="EMBL" id="KAH0812449.1"/>
    </source>
</evidence>
<dbReference type="Gene3D" id="1.10.238.10">
    <property type="entry name" value="EF-hand"/>
    <property type="match status" value="1"/>
</dbReference>
<dbReference type="CDD" id="cd06866">
    <property type="entry name" value="PX_SNX8_Mvp1p_like"/>
    <property type="match status" value="1"/>
</dbReference>
<dbReference type="Gene3D" id="3.90.550.10">
    <property type="entry name" value="Spore Coat Polysaccharide Biosynthesis Protein SpsA, Chain A"/>
    <property type="match status" value="1"/>
</dbReference>
<dbReference type="PANTHER" id="PTHR46571:SF1">
    <property type="entry name" value="SORTING NEXIN-8"/>
    <property type="match status" value="1"/>
</dbReference>
<evidence type="ECO:0000259" key="6">
    <source>
        <dbReference type="PROSITE" id="PS50195"/>
    </source>
</evidence>
<gene>
    <name evidence="7" type="ORF">GEV33_010345</name>
</gene>
<dbReference type="GO" id="GO:0035091">
    <property type="term" value="F:phosphatidylinositol binding"/>
    <property type="evidence" value="ECO:0007669"/>
    <property type="project" value="InterPro"/>
</dbReference>
<keyword evidence="5" id="KW-0472">Membrane</keyword>
<dbReference type="CDD" id="cd02513">
    <property type="entry name" value="CMP-NeuAc_Synthase"/>
    <property type="match status" value="1"/>
</dbReference>
<dbReference type="PANTHER" id="PTHR46571">
    <property type="entry name" value="SORTING NEXIN-8"/>
    <property type="match status" value="1"/>
</dbReference>
<reference evidence="7" key="2">
    <citation type="submission" date="2021-08" db="EMBL/GenBank/DDBJ databases">
        <authorList>
            <person name="Eriksson T."/>
        </authorList>
    </citation>
    <scope>NUCLEOTIDE SEQUENCE</scope>
    <source>
        <strain evidence="7">Stoneville</strain>
        <tissue evidence="7">Whole head</tissue>
    </source>
</reference>
<dbReference type="InterPro" id="IPR003329">
    <property type="entry name" value="Cytidylyl_trans"/>
</dbReference>
<dbReference type="InterPro" id="IPR007914">
    <property type="entry name" value="UPF0193"/>
</dbReference>
<evidence type="ECO:0000256" key="4">
    <source>
        <dbReference type="ARBA" id="ARBA00022927"/>
    </source>
</evidence>
<dbReference type="GO" id="GO:0034498">
    <property type="term" value="P:early endosome to Golgi transport"/>
    <property type="evidence" value="ECO:0007669"/>
    <property type="project" value="TreeGrafter"/>
</dbReference>
<dbReference type="SUPFAM" id="SSF64268">
    <property type="entry name" value="PX domain"/>
    <property type="match status" value="1"/>
</dbReference>
<keyword evidence="4" id="KW-0653">Protein transport</keyword>
<evidence type="ECO:0000256" key="2">
    <source>
        <dbReference type="ARBA" id="ARBA00010883"/>
    </source>
</evidence>
<organism evidence="7 8">
    <name type="scientific">Tenebrio molitor</name>
    <name type="common">Yellow mealworm beetle</name>
    <dbReference type="NCBI Taxonomy" id="7067"/>
    <lineage>
        <taxon>Eukaryota</taxon>
        <taxon>Metazoa</taxon>
        <taxon>Ecdysozoa</taxon>
        <taxon>Arthropoda</taxon>
        <taxon>Hexapoda</taxon>
        <taxon>Insecta</taxon>
        <taxon>Pterygota</taxon>
        <taxon>Neoptera</taxon>
        <taxon>Endopterygota</taxon>
        <taxon>Coleoptera</taxon>
        <taxon>Polyphaga</taxon>
        <taxon>Cucujiformia</taxon>
        <taxon>Tenebrionidae</taxon>
        <taxon>Tenebrio</taxon>
    </lineage>
</organism>
<dbReference type="SUPFAM" id="SSF53448">
    <property type="entry name" value="Nucleotide-diphospho-sugar transferases"/>
    <property type="match status" value="1"/>
</dbReference>
<comment type="subcellular location">
    <subcellularLocation>
        <location evidence="1">Membrane</location>
        <topology evidence="1">Peripheral membrane protein</topology>
        <orientation evidence="1">Cytoplasmic side</orientation>
    </subcellularLocation>
</comment>
<dbReference type="Proteomes" id="UP000719412">
    <property type="component" value="Unassembled WGS sequence"/>
</dbReference>
<evidence type="ECO:0000256" key="3">
    <source>
        <dbReference type="ARBA" id="ARBA00022448"/>
    </source>
</evidence>
<dbReference type="Pfam" id="PF02348">
    <property type="entry name" value="CTP_transf_3"/>
    <property type="match status" value="1"/>
</dbReference>
<dbReference type="EMBL" id="JABDTM020026047">
    <property type="protein sequence ID" value="KAH0812449.1"/>
    <property type="molecule type" value="Genomic_DNA"/>
</dbReference>
<dbReference type="Pfam" id="PF19566">
    <property type="entry name" value="Snx8_BAR_dom"/>
    <property type="match status" value="1"/>
</dbReference>
<evidence type="ECO:0000256" key="5">
    <source>
        <dbReference type="ARBA" id="ARBA00023136"/>
    </source>
</evidence>
<keyword evidence="3" id="KW-0813">Transport</keyword>
<reference evidence="7" key="1">
    <citation type="journal article" date="2020" name="J Insects Food Feed">
        <title>The yellow mealworm (Tenebrio molitor) genome: a resource for the emerging insects as food and feed industry.</title>
        <authorList>
            <person name="Eriksson T."/>
            <person name="Andere A."/>
            <person name="Kelstrup H."/>
            <person name="Emery V."/>
            <person name="Picard C."/>
        </authorList>
    </citation>
    <scope>NUCLEOTIDE SEQUENCE</scope>
    <source>
        <strain evidence="7">Stoneville</strain>
        <tissue evidence="7">Whole head</tissue>
    </source>
</reference>
<dbReference type="GO" id="GO:0006886">
    <property type="term" value="P:intracellular protein transport"/>
    <property type="evidence" value="ECO:0007669"/>
    <property type="project" value="TreeGrafter"/>
</dbReference>
<dbReference type="PROSITE" id="PS50195">
    <property type="entry name" value="PX"/>
    <property type="match status" value="1"/>
</dbReference>
<dbReference type="AlphaFoldDB" id="A0A8J6HD16"/>
<dbReference type="InterPro" id="IPR028662">
    <property type="entry name" value="SNX8/Mvp1"/>
</dbReference>